<name>A0A7S4AWP5_9STRA</name>
<evidence type="ECO:0000313" key="2">
    <source>
        <dbReference type="EMBL" id="CAE0729194.1"/>
    </source>
</evidence>
<sequence>MPKRDRITDEKDEDADAKRANPNTATNEEDEEHFDEEDEEEEYDDETGEQEQCFVAWLEEGATCLSVGELHFDFDHRSTTNNDSTTTNSSKDNSYCVVCKLHLLPPEEDVEDDGEEESPLLFSFDGSDAFPFTVLPSSACVAIELDSLLPDIPLTNGGDDTGGEKNEDNDDNDDASVVVKTFALNADLHQSMLEELNSSCGESEYTKVSPNLQSTLTTTGSMCTDKAAVDGVNAWWKAGEGKTGWDLSKIPQGDFTTLETLGSGSDDEIDNNTLLHLYKDLCAFRPLTSKDDRDAIEERFEWRTCLCTYFAWAVPNQKAISLLVNRKQPLLEIGAGTGYWAWLLSQHNVDVVAYDLPDSHAGQKHRFRHSIVRDGSVEQAYSSEHKGRALFLCWPDIVGDSAQDDADRGSFGVDALKAYQGDTIVHVGELGPGVVRAQKGWGDPFPPGGSSSSAAFQEELALTFELKERVELPNWPPYNSHLTVWVRK</sequence>
<protein>
    <recommendedName>
        <fullName evidence="3">Methyltransferase domain-containing protein</fullName>
    </recommendedName>
</protein>
<organism evidence="2">
    <name type="scientific">Pseudo-nitzschia australis</name>
    <dbReference type="NCBI Taxonomy" id="44445"/>
    <lineage>
        <taxon>Eukaryota</taxon>
        <taxon>Sar</taxon>
        <taxon>Stramenopiles</taxon>
        <taxon>Ochrophyta</taxon>
        <taxon>Bacillariophyta</taxon>
        <taxon>Bacillariophyceae</taxon>
        <taxon>Bacillariophycidae</taxon>
        <taxon>Bacillariales</taxon>
        <taxon>Bacillariaceae</taxon>
        <taxon>Pseudo-nitzschia</taxon>
    </lineage>
</organism>
<proteinExistence type="predicted"/>
<accession>A0A7S4AWP5</accession>
<dbReference type="SUPFAM" id="SSF53335">
    <property type="entry name" value="S-adenosyl-L-methionine-dependent methyltransferases"/>
    <property type="match status" value="1"/>
</dbReference>
<evidence type="ECO:0000256" key="1">
    <source>
        <dbReference type="SAM" id="MobiDB-lite"/>
    </source>
</evidence>
<reference evidence="2" key="1">
    <citation type="submission" date="2021-01" db="EMBL/GenBank/DDBJ databases">
        <authorList>
            <person name="Corre E."/>
            <person name="Pelletier E."/>
            <person name="Niang G."/>
            <person name="Scheremetjew M."/>
            <person name="Finn R."/>
            <person name="Kale V."/>
            <person name="Holt S."/>
            <person name="Cochrane G."/>
            <person name="Meng A."/>
            <person name="Brown T."/>
            <person name="Cohen L."/>
        </authorList>
    </citation>
    <scope>NUCLEOTIDE SEQUENCE</scope>
    <source>
        <strain evidence="2">10249 10 AB</strain>
    </source>
</reference>
<dbReference type="InterPro" id="IPR029063">
    <property type="entry name" value="SAM-dependent_MTases_sf"/>
</dbReference>
<dbReference type="PANTHER" id="PTHR39290">
    <property type="entry name" value="C3H1-TYPE DOMAIN-CONTAINING PROTEIN-RELATED"/>
    <property type="match status" value="1"/>
</dbReference>
<evidence type="ECO:0008006" key="3">
    <source>
        <dbReference type="Google" id="ProtNLM"/>
    </source>
</evidence>
<dbReference type="AlphaFoldDB" id="A0A7S4AWP5"/>
<feature type="region of interest" description="Disordered" evidence="1">
    <location>
        <begin position="154"/>
        <end position="174"/>
    </location>
</feature>
<dbReference type="PANTHER" id="PTHR39290:SF6">
    <property type="entry name" value="S-ADENOSYL-L-METHIONINE-DEPENDENT METHYLTRANSFERASES SUPERFAMILY PROTEIN"/>
    <property type="match status" value="1"/>
</dbReference>
<feature type="region of interest" description="Disordered" evidence="1">
    <location>
        <begin position="1"/>
        <end position="49"/>
    </location>
</feature>
<gene>
    <name evidence="2" type="ORF">PAUS00366_LOCUS21978</name>
</gene>
<dbReference type="EMBL" id="HBIX01033549">
    <property type="protein sequence ID" value="CAE0729194.1"/>
    <property type="molecule type" value="Transcribed_RNA"/>
</dbReference>
<feature type="compositionally biased region" description="Acidic residues" evidence="1">
    <location>
        <begin position="27"/>
        <end position="49"/>
    </location>
</feature>